<feature type="region of interest" description="Disordered" evidence="1">
    <location>
        <begin position="1"/>
        <end position="22"/>
    </location>
</feature>
<accession>A0A238L4B0</accession>
<sequence>MPTVDDIRFGTASPGATRSGVDLHDRRRAGRPEDCDVTDAGSARFHPGAYGYLCAARPGREGQPGVQRRQCPWAVLHRSLSGLRAEWPAKDRSPNRMIRRARSTCRPLDVDSGTRLKAPSGPSMDGVCVRTGLVLLLAWLVAAVVLPGESLAHGVAAAHDDVVMQDIVEPGEQDDTTVLPCCNYMAGCGHAVVSPGADMAVPFLLLTAQHVRPPGSPVKSVSPPPDLPPPRT</sequence>
<dbReference type="Proteomes" id="UP000207598">
    <property type="component" value="Unassembled WGS sequence"/>
</dbReference>
<proteinExistence type="predicted"/>
<organism evidence="2 3">
    <name type="scientific">Maliponia aquimaris</name>
    <dbReference type="NCBI Taxonomy" id="1673631"/>
    <lineage>
        <taxon>Bacteria</taxon>
        <taxon>Pseudomonadati</taxon>
        <taxon>Pseudomonadota</taxon>
        <taxon>Alphaproteobacteria</taxon>
        <taxon>Rhodobacterales</taxon>
        <taxon>Paracoccaceae</taxon>
        <taxon>Maliponia</taxon>
    </lineage>
</organism>
<keyword evidence="3" id="KW-1185">Reference proteome</keyword>
<feature type="compositionally biased region" description="Pro residues" evidence="1">
    <location>
        <begin position="222"/>
        <end position="232"/>
    </location>
</feature>
<name>A0A238L4B0_9RHOB</name>
<reference evidence="2 3" key="1">
    <citation type="submission" date="2017-05" db="EMBL/GenBank/DDBJ databases">
        <authorList>
            <person name="Song R."/>
            <person name="Chenine A.L."/>
            <person name="Ruprecht R.M."/>
        </authorList>
    </citation>
    <scope>NUCLEOTIDE SEQUENCE [LARGE SCALE GENOMIC DNA]</scope>
    <source>
        <strain evidence="2 3">CECT 8898</strain>
    </source>
</reference>
<dbReference type="EMBL" id="FXYF01000018">
    <property type="protein sequence ID" value="SMX49904.1"/>
    <property type="molecule type" value="Genomic_DNA"/>
</dbReference>
<feature type="region of interest" description="Disordered" evidence="1">
    <location>
        <begin position="213"/>
        <end position="232"/>
    </location>
</feature>
<protein>
    <recommendedName>
        <fullName evidence="4">DUF2946 domain-containing protein</fullName>
    </recommendedName>
</protein>
<dbReference type="AlphaFoldDB" id="A0A238L4B0"/>
<evidence type="ECO:0000313" key="2">
    <source>
        <dbReference type="EMBL" id="SMX49904.1"/>
    </source>
</evidence>
<gene>
    <name evidence="2" type="ORF">MAA8898_04493</name>
</gene>
<evidence type="ECO:0008006" key="4">
    <source>
        <dbReference type="Google" id="ProtNLM"/>
    </source>
</evidence>
<evidence type="ECO:0000256" key="1">
    <source>
        <dbReference type="SAM" id="MobiDB-lite"/>
    </source>
</evidence>
<evidence type="ECO:0000313" key="3">
    <source>
        <dbReference type="Proteomes" id="UP000207598"/>
    </source>
</evidence>